<proteinExistence type="predicted"/>
<organism evidence="1 2">
    <name type="scientific">Salix udensis</name>
    <dbReference type="NCBI Taxonomy" id="889485"/>
    <lineage>
        <taxon>Eukaryota</taxon>
        <taxon>Viridiplantae</taxon>
        <taxon>Streptophyta</taxon>
        <taxon>Embryophyta</taxon>
        <taxon>Tracheophyta</taxon>
        <taxon>Spermatophyta</taxon>
        <taxon>Magnoliopsida</taxon>
        <taxon>eudicotyledons</taxon>
        <taxon>Gunneridae</taxon>
        <taxon>Pentapetalae</taxon>
        <taxon>rosids</taxon>
        <taxon>fabids</taxon>
        <taxon>Malpighiales</taxon>
        <taxon>Salicaceae</taxon>
        <taxon>Saliceae</taxon>
        <taxon>Salix</taxon>
    </lineage>
</organism>
<reference evidence="1 2" key="1">
    <citation type="journal article" date="2023" name="Int. J. Mol. Sci.">
        <title>De Novo Assembly and Annotation of 11 Diverse Shrub Willow (Salix) Genomes Reveals Novel Gene Organization in Sex-Linked Regions.</title>
        <authorList>
            <person name="Hyden B."/>
            <person name="Feng K."/>
            <person name="Yates T.B."/>
            <person name="Jawdy S."/>
            <person name="Cereghino C."/>
            <person name="Smart L.B."/>
            <person name="Muchero W."/>
        </authorList>
    </citation>
    <scope>NUCLEOTIDE SEQUENCE [LARGE SCALE GENOMIC DNA]</scope>
    <source>
        <tissue evidence="1">Shoot tip</tissue>
    </source>
</reference>
<evidence type="ECO:0000313" key="2">
    <source>
        <dbReference type="Proteomes" id="UP001162972"/>
    </source>
</evidence>
<evidence type="ECO:0000313" key="1">
    <source>
        <dbReference type="EMBL" id="KAJ6401727.1"/>
    </source>
</evidence>
<dbReference type="EMBL" id="JAPFFJ010000018">
    <property type="protein sequence ID" value="KAJ6401727.1"/>
    <property type="molecule type" value="Genomic_DNA"/>
</dbReference>
<accession>A0AAD6NQH4</accession>
<keyword evidence="2" id="KW-1185">Reference proteome</keyword>
<sequence length="107" mass="11243">MDLVARASLQTHFVLFYSHKEIKPGQELLHYSASERSPTVSPPVCLPNPPPCCLNPQFPVPYSSALPSPSPFCSSTALLVLPASSPPATPLTSSLLSSAAAAILNSQ</sequence>
<gene>
    <name evidence="1" type="ORF">OIU84_013899</name>
</gene>
<dbReference type="Proteomes" id="UP001162972">
    <property type="component" value="Chromosome 4"/>
</dbReference>
<comment type="caution">
    <text evidence="1">The sequence shown here is derived from an EMBL/GenBank/DDBJ whole genome shotgun (WGS) entry which is preliminary data.</text>
</comment>
<dbReference type="AlphaFoldDB" id="A0AAD6NQH4"/>
<protein>
    <submittedName>
        <fullName evidence="1">Uncharacterized protein</fullName>
    </submittedName>
</protein>
<name>A0AAD6NQH4_9ROSI</name>